<dbReference type="KEGG" id="cmet:K6K41_10715"/>
<reference evidence="3" key="1">
    <citation type="submission" date="2021-08" db="EMBL/GenBank/DDBJ databases">
        <authorList>
            <person name="Zhang H."/>
            <person name="Xu M."/>
            <person name="Yu Z."/>
            <person name="Yang L."/>
            <person name="Cai Y."/>
        </authorList>
    </citation>
    <scope>NUCLEOTIDE SEQUENCE</scope>
    <source>
        <strain evidence="3">CHL1</strain>
    </source>
</reference>
<protein>
    <submittedName>
        <fullName evidence="3">Uncharacterized protein</fullName>
    </submittedName>
</protein>
<dbReference type="AlphaFoldDB" id="A0A9E6RDC9"/>
<feature type="chain" id="PRO_5039220270" evidence="2">
    <location>
        <begin position="24"/>
        <end position="94"/>
    </location>
</feature>
<evidence type="ECO:0000256" key="2">
    <source>
        <dbReference type="SAM" id="SignalP"/>
    </source>
</evidence>
<evidence type="ECO:0000256" key="1">
    <source>
        <dbReference type="SAM" id="MobiDB-lite"/>
    </source>
</evidence>
<name>A0A9E6RDC9_9HYPH</name>
<organism evidence="3 4">
    <name type="scientific">Chenggangzhangella methanolivorans</name>
    <dbReference type="NCBI Taxonomy" id="1437009"/>
    <lineage>
        <taxon>Bacteria</taxon>
        <taxon>Pseudomonadati</taxon>
        <taxon>Pseudomonadota</taxon>
        <taxon>Alphaproteobacteria</taxon>
        <taxon>Hyphomicrobiales</taxon>
        <taxon>Methylopilaceae</taxon>
        <taxon>Chenggangzhangella</taxon>
    </lineage>
</organism>
<evidence type="ECO:0000313" key="3">
    <source>
        <dbReference type="EMBL" id="QZO01785.1"/>
    </source>
</evidence>
<gene>
    <name evidence="3" type="ORF">K6K41_10715</name>
</gene>
<keyword evidence="4" id="KW-1185">Reference proteome</keyword>
<keyword evidence="2" id="KW-0732">Signal</keyword>
<feature type="region of interest" description="Disordered" evidence="1">
    <location>
        <begin position="72"/>
        <end position="94"/>
    </location>
</feature>
<evidence type="ECO:0000313" key="4">
    <source>
        <dbReference type="Proteomes" id="UP000825701"/>
    </source>
</evidence>
<accession>A0A9E6RDC9</accession>
<dbReference type="Proteomes" id="UP000825701">
    <property type="component" value="Chromosome"/>
</dbReference>
<dbReference type="EMBL" id="CP081869">
    <property type="protein sequence ID" value="QZO01785.1"/>
    <property type="molecule type" value="Genomic_DNA"/>
</dbReference>
<sequence length="94" mass="9502">MTCFTTIGAAAVISLAAATGAMAQSATTLGYGASVDSASNVRAGSSSAQSIKSDGEVMPVELRRDLDVGIGGDFENRSLDSNARQSWTGNNNDG</sequence>
<feature type="compositionally biased region" description="Polar residues" evidence="1">
    <location>
        <begin position="79"/>
        <end position="94"/>
    </location>
</feature>
<feature type="signal peptide" evidence="2">
    <location>
        <begin position="1"/>
        <end position="23"/>
    </location>
</feature>
<dbReference type="RefSeq" id="WP_261405121.1">
    <property type="nucleotide sequence ID" value="NZ_CP081869.1"/>
</dbReference>
<proteinExistence type="predicted"/>